<evidence type="ECO:0000259" key="4">
    <source>
        <dbReference type="PROSITE" id="PS50886"/>
    </source>
</evidence>
<gene>
    <name evidence="5" type="ORF">SINU_05885</name>
</gene>
<dbReference type="Gene3D" id="2.40.50.140">
    <property type="entry name" value="Nucleic acid-binding proteins"/>
    <property type="match status" value="1"/>
</dbReference>
<keyword evidence="1 3" id="KW-0820">tRNA-binding</keyword>
<evidence type="ECO:0000256" key="2">
    <source>
        <dbReference type="ARBA" id="ARBA00022884"/>
    </source>
</evidence>
<evidence type="ECO:0000313" key="6">
    <source>
        <dbReference type="Proteomes" id="UP000035553"/>
    </source>
</evidence>
<dbReference type="GO" id="GO:0000049">
    <property type="term" value="F:tRNA binding"/>
    <property type="evidence" value="ECO:0007669"/>
    <property type="project" value="UniProtKB-UniRule"/>
</dbReference>
<dbReference type="InterPro" id="IPR027855">
    <property type="entry name" value="DUF4479"/>
</dbReference>
<dbReference type="CDD" id="cd02796">
    <property type="entry name" value="tRNA_bind_bactPheRS"/>
    <property type="match status" value="1"/>
</dbReference>
<sequence>MILYYNRKGIGDTLIVYFKEGEKQAVQTLGSVTRIYDAATNETLGFNLFNASTFLGTQESGQLKADDALIHLLNQRIVRAGFDAILPETCEPMIVTGYVKEMKKHPDSDHMHVCKVDLGDEELDIVCGAPNIDQGQKVVVAKIGALMPNGTLIRPTVLRGVASYGMICSARELALPNAPQKRGILVLHSETKIGQDFYERAAHKMNA</sequence>
<dbReference type="InterPro" id="IPR002547">
    <property type="entry name" value="tRNA-bd_dom"/>
</dbReference>
<dbReference type="PROSITE" id="PS50886">
    <property type="entry name" value="TRBD"/>
    <property type="match status" value="1"/>
</dbReference>
<dbReference type="Pfam" id="PF01588">
    <property type="entry name" value="tRNA_bind"/>
    <property type="match status" value="1"/>
</dbReference>
<dbReference type="AlphaFoldDB" id="A0A0U1QPY0"/>
<dbReference type="InterPro" id="IPR033714">
    <property type="entry name" value="tRNA_bind_bactPheRS"/>
</dbReference>
<dbReference type="FunFam" id="2.40.50.140:FF:000045">
    <property type="entry name" value="Phenylalanine--tRNA ligase beta subunit"/>
    <property type="match status" value="1"/>
</dbReference>
<dbReference type="SUPFAM" id="SSF50249">
    <property type="entry name" value="Nucleic acid-binding proteins"/>
    <property type="match status" value="1"/>
</dbReference>
<reference evidence="5 6" key="1">
    <citation type="journal article" date="2011" name="J. Bacteriol.">
        <title>Draft genome sequence of Sporolactobacillus inulinus strain CASD, an efficient D-lactic acid-producing bacterium with high-concentration lactate tolerance capability.</title>
        <authorList>
            <person name="Yu B."/>
            <person name="Su F."/>
            <person name="Wang L."/>
            <person name="Xu K."/>
            <person name="Zhao B."/>
            <person name="Xu P."/>
        </authorList>
    </citation>
    <scope>NUCLEOTIDE SEQUENCE [LARGE SCALE GENOMIC DNA]</scope>
    <source>
        <strain evidence="5 6">CASD</strain>
    </source>
</reference>
<evidence type="ECO:0000256" key="1">
    <source>
        <dbReference type="ARBA" id="ARBA00022555"/>
    </source>
</evidence>
<organism evidence="5 6">
    <name type="scientific">Sporolactobacillus inulinus CASD</name>
    <dbReference type="NCBI Taxonomy" id="1069536"/>
    <lineage>
        <taxon>Bacteria</taxon>
        <taxon>Bacillati</taxon>
        <taxon>Bacillota</taxon>
        <taxon>Bacilli</taxon>
        <taxon>Bacillales</taxon>
        <taxon>Sporolactobacillaceae</taxon>
        <taxon>Sporolactobacillus</taxon>
    </lineage>
</organism>
<name>A0A0U1QPY0_9BACL</name>
<dbReference type="Pfam" id="PF14794">
    <property type="entry name" value="DUF4479"/>
    <property type="match status" value="1"/>
</dbReference>
<dbReference type="NCBIfam" id="NF045760">
    <property type="entry name" value="YtpR"/>
    <property type="match status" value="1"/>
</dbReference>
<keyword evidence="2 3" id="KW-0694">RNA-binding</keyword>
<dbReference type="STRING" id="1069536.SINU_05885"/>
<dbReference type="Gene3D" id="3.30.1940.10">
    <property type="entry name" value="YtpR-like"/>
    <property type="match status" value="1"/>
</dbReference>
<proteinExistence type="predicted"/>
<comment type="caution">
    <text evidence="5">The sequence shown here is derived from an EMBL/GenBank/DDBJ whole genome shotgun (WGS) entry which is preliminary data.</text>
</comment>
<feature type="domain" description="TRNA-binding" evidence="4">
    <location>
        <begin position="88"/>
        <end position="198"/>
    </location>
</feature>
<protein>
    <submittedName>
        <fullName evidence="5">tRNA-binding protein</fullName>
    </submittedName>
</protein>
<dbReference type="InterPro" id="IPR037154">
    <property type="entry name" value="YtpR-like_sf"/>
</dbReference>
<accession>A0A0U1QPY0</accession>
<dbReference type="OrthoDB" id="9805455at2"/>
<dbReference type="InterPro" id="IPR012340">
    <property type="entry name" value="NA-bd_OB-fold"/>
</dbReference>
<evidence type="ECO:0000313" key="5">
    <source>
        <dbReference type="EMBL" id="KLI02850.1"/>
    </source>
</evidence>
<dbReference type="EMBL" id="AFVQ02000070">
    <property type="protein sequence ID" value="KLI02850.1"/>
    <property type="molecule type" value="Genomic_DNA"/>
</dbReference>
<dbReference type="Proteomes" id="UP000035553">
    <property type="component" value="Unassembled WGS sequence"/>
</dbReference>
<evidence type="ECO:0000256" key="3">
    <source>
        <dbReference type="PROSITE-ProRule" id="PRU00209"/>
    </source>
</evidence>
<keyword evidence="6" id="KW-1185">Reference proteome</keyword>
<dbReference type="RefSeq" id="WP_010023963.1">
    <property type="nucleotide sequence ID" value="NZ_AFVQ02000070.1"/>
</dbReference>